<dbReference type="InterPro" id="IPR024935">
    <property type="entry name" value="Rubredoxin_dom"/>
</dbReference>
<dbReference type="Pfam" id="PF00301">
    <property type="entry name" value="Rubredoxin"/>
    <property type="match status" value="1"/>
</dbReference>
<keyword evidence="3" id="KW-0479">Metal-binding</keyword>
<dbReference type="Proteomes" id="UP000609172">
    <property type="component" value="Unassembled WGS sequence"/>
</dbReference>
<comment type="cofactor">
    <cofactor evidence="1">
        <name>Fe(3+)</name>
        <dbReference type="ChEBI" id="CHEBI:29034"/>
    </cofactor>
</comment>
<evidence type="ECO:0000313" key="7">
    <source>
        <dbReference type="EMBL" id="MBK0368557.1"/>
    </source>
</evidence>
<sequence>MELTRLIVKGGVISPGELKEVVTMAAEQGLESISFGSRQDIIFPKDFNPQGKEKLGKNYFIVPNENSGQNIVSSYVSTDIFRNTNWLTGNKFLYVLEQFKEQPKLKVNITDPLQQLVPLFTGHINFIASENEDYWYLYIRLPNWQRMEVYPALIYSWDLATIYYEIERLIEEDSYGIDMLFSLVSENLDTNNRTIKKTLQIPFYPFPYYEGMNKFGIDQYWLGLYWRNNLYDLEFLKEMCDLCFDCKIGKICITPWKSFIVKGIPKSRKLEWEKFLGKRGINVRHSLLELNWHLPVATEWALNLKTFLVRTLDQFDISTYGLTFGISDYNREGHYFTSIVIEKNLLPKDLESIKIRDTFNVLYAKNFDANTRNYIIHSQDIDKLELPTILIELSKKYFEELGNALDNEDAKLTTTNEKITVELYQCSECLTHYSPEYGDPSQEIPKGIKFEYLPADYHCSLCEAPKSSFKKIEPISIEITRQ</sequence>
<dbReference type="EMBL" id="JAEHFV010000001">
    <property type="protein sequence ID" value="MBK0368557.1"/>
    <property type="molecule type" value="Genomic_DNA"/>
</dbReference>
<dbReference type="CDD" id="cd00730">
    <property type="entry name" value="rubredoxin"/>
    <property type="match status" value="1"/>
</dbReference>
<dbReference type="PANTHER" id="PTHR47627:SF1">
    <property type="entry name" value="RUBREDOXIN-1-RELATED"/>
    <property type="match status" value="1"/>
</dbReference>
<feature type="domain" description="Rubredoxin-like" evidence="6">
    <location>
        <begin position="421"/>
        <end position="472"/>
    </location>
</feature>
<comment type="caution">
    <text evidence="7">The sequence shown here is derived from an EMBL/GenBank/DDBJ whole genome shotgun (WGS) entry which is preliminary data.</text>
</comment>
<proteinExistence type="predicted"/>
<dbReference type="GO" id="GO:0043448">
    <property type="term" value="P:alkane catabolic process"/>
    <property type="evidence" value="ECO:0007669"/>
    <property type="project" value="TreeGrafter"/>
</dbReference>
<keyword evidence="4" id="KW-0249">Electron transport</keyword>
<keyword evidence="2" id="KW-0813">Transport</keyword>
<dbReference type="GO" id="GO:0005506">
    <property type="term" value="F:iron ion binding"/>
    <property type="evidence" value="ECO:0007669"/>
    <property type="project" value="InterPro"/>
</dbReference>
<evidence type="ECO:0000256" key="3">
    <source>
        <dbReference type="ARBA" id="ARBA00022723"/>
    </source>
</evidence>
<dbReference type="InterPro" id="IPR024934">
    <property type="entry name" value="Rubredoxin-like_dom"/>
</dbReference>
<dbReference type="GO" id="GO:0009055">
    <property type="term" value="F:electron transfer activity"/>
    <property type="evidence" value="ECO:0007669"/>
    <property type="project" value="TreeGrafter"/>
</dbReference>
<dbReference type="Gene3D" id="2.20.28.10">
    <property type="match status" value="1"/>
</dbReference>
<keyword evidence="8" id="KW-1185">Reference proteome</keyword>
<dbReference type="PANTHER" id="PTHR47627">
    <property type="entry name" value="RUBREDOXIN"/>
    <property type="match status" value="1"/>
</dbReference>
<evidence type="ECO:0000313" key="8">
    <source>
        <dbReference type="Proteomes" id="UP000609172"/>
    </source>
</evidence>
<evidence type="ECO:0000256" key="1">
    <source>
        <dbReference type="ARBA" id="ARBA00001965"/>
    </source>
</evidence>
<dbReference type="AlphaFoldDB" id="A0A934PJ24"/>
<protein>
    <submittedName>
        <fullName evidence="7">Rubredoxin</fullName>
    </submittedName>
</protein>
<evidence type="ECO:0000259" key="6">
    <source>
        <dbReference type="PROSITE" id="PS50903"/>
    </source>
</evidence>
<dbReference type="RefSeq" id="WP_200104482.1">
    <property type="nucleotide sequence ID" value="NZ_JAEHFV010000001.1"/>
</dbReference>
<dbReference type="SUPFAM" id="SSF57802">
    <property type="entry name" value="Rubredoxin-like"/>
    <property type="match status" value="1"/>
</dbReference>
<accession>A0A934PJ24</accession>
<evidence type="ECO:0000256" key="4">
    <source>
        <dbReference type="ARBA" id="ARBA00022982"/>
    </source>
</evidence>
<gene>
    <name evidence="7" type="ORF">I5M07_01810</name>
</gene>
<organism evidence="7 8">
    <name type="scientific">Flavobacterium agrisoli</name>
    <dbReference type="NCBI Taxonomy" id="2793066"/>
    <lineage>
        <taxon>Bacteria</taxon>
        <taxon>Pseudomonadati</taxon>
        <taxon>Bacteroidota</taxon>
        <taxon>Flavobacteriia</taxon>
        <taxon>Flavobacteriales</taxon>
        <taxon>Flavobacteriaceae</taxon>
        <taxon>Flavobacterium</taxon>
    </lineage>
</organism>
<keyword evidence="5" id="KW-0408">Iron</keyword>
<dbReference type="PROSITE" id="PS50903">
    <property type="entry name" value="RUBREDOXIN_LIKE"/>
    <property type="match status" value="1"/>
</dbReference>
<reference evidence="7" key="1">
    <citation type="submission" date="2020-12" db="EMBL/GenBank/DDBJ databases">
        <title>Bacterial novel species Flavobacterium sp. SE-1-e isolated from soil.</title>
        <authorList>
            <person name="Jung H.-Y."/>
        </authorList>
    </citation>
    <scope>NUCLEOTIDE SEQUENCE</scope>
    <source>
        <strain evidence="7">SE-1-e</strain>
    </source>
</reference>
<name>A0A934PJ24_9FLAO</name>
<evidence type="ECO:0000256" key="2">
    <source>
        <dbReference type="ARBA" id="ARBA00022448"/>
    </source>
</evidence>
<evidence type="ECO:0000256" key="5">
    <source>
        <dbReference type="ARBA" id="ARBA00023004"/>
    </source>
</evidence>
<dbReference type="InterPro" id="IPR050526">
    <property type="entry name" value="Rubredoxin_ET"/>
</dbReference>